<keyword evidence="1 5" id="KW-0732">Signal</keyword>
<keyword evidence="3" id="KW-1015">Disulfide bond</keyword>
<sequence>MPNRKLALIFLLLGTVITFKGHCNEIKPRFAELIPNVTVPAGRDVEFPCIVENLGNYRAAWLKVESKAILSIHQNVITRNYRISLSHSDNKNFVLQLRHVQESDKGGYMCQLNTVPMMSQVGYLDVLFPPEIDLKSSSVDEMVREGSNVTLSCLAKGYPTPKLTWRREDSRPISIKGLDGNVQQVNTYEGEHLTLVNITRQHAGAYLCIAVNGVPPSVSKRLMLYVEYLPTVTVPGGFIGAELKTTPVLTCLVVSFPSSSIYWVKETGAGLTSGSKYNISTQHVEENKIQSNLSINNLQETDLGVYKCLAKNTVGTGIAETYLFSK</sequence>
<keyword evidence="7" id="KW-1185">Reference proteome</keyword>
<accession>A0ABM1S0I3</accession>
<evidence type="ECO:0000256" key="3">
    <source>
        <dbReference type="ARBA" id="ARBA00023157"/>
    </source>
</evidence>
<keyword evidence="2" id="KW-0677">Repeat</keyword>
<feature type="domain" description="Ig-like" evidence="6">
    <location>
        <begin position="28"/>
        <end position="113"/>
    </location>
</feature>
<dbReference type="InterPro" id="IPR003598">
    <property type="entry name" value="Ig_sub2"/>
</dbReference>
<dbReference type="CDD" id="cd00096">
    <property type="entry name" value="Ig"/>
    <property type="match status" value="1"/>
</dbReference>
<dbReference type="InterPro" id="IPR003599">
    <property type="entry name" value="Ig_sub"/>
</dbReference>
<dbReference type="Proteomes" id="UP000694941">
    <property type="component" value="Unplaced"/>
</dbReference>
<dbReference type="InterPro" id="IPR013106">
    <property type="entry name" value="Ig_V-set"/>
</dbReference>
<keyword evidence="4" id="KW-0393">Immunoglobulin domain</keyword>
<dbReference type="RefSeq" id="XP_022237138.1">
    <property type="nucleotide sequence ID" value="XM_022381430.1"/>
</dbReference>
<dbReference type="InterPro" id="IPR051170">
    <property type="entry name" value="Neural/epithelial_adhesion"/>
</dbReference>
<dbReference type="SUPFAM" id="SSF48726">
    <property type="entry name" value="Immunoglobulin"/>
    <property type="match status" value="3"/>
</dbReference>
<feature type="domain" description="Ig-like" evidence="6">
    <location>
        <begin position="230"/>
        <end position="325"/>
    </location>
</feature>
<feature type="domain" description="Ig-like" evidence="6">
    <location>
        <begin position="130"/>
        <end position="219"/>
    </location>
</feature>
<dbReference type="InterPro" id="IPR013783">
    <property type="entry name" value="Ig-like_fold"/>
</dbReference>
<dbReference type="PANTHER" id="PTHR12231:SF253">
    <property type="entry name" value="DPR-INTERACTING PROTEIN ETA, ISOFORM B-RELATED"/>
    <property type="match status" value="1"/>
</dbReference>
<dbReference type="InterPro" id="IPR007110">
    <property type="entry name" value="Ig-like_dom"/>
</dbReference>
<proteinExistence type="predicted"/>
<evidence type="ECO:0000313" key="8">
    <source>
        <dbReference type="RefSeq" id="XP_022237138.1"/>
    </source>
</evidence>
<evidence type="ECO:0000256" key="5">
    <source>
        <dbReference type="SAM" id="SignalP"/>
    </source>
</evidence>
<dbReference type="InterPro" id="IPR036179">
    <property type="entry name" value="Ig-like_dom_sf"/>
</dbReference>
<dbReference type="PANTHER" id="PTHR12231">
    <property type="entry name" value="CTX-RELATED TYPE I TRANSMEMBRANE PROTEIN"/>
    <property type="match status" value="1"/>
</dbReference>
<organism evidence="7 8">
    <name type="scientific">Limulus polyphemus</name>
    <name type="common">Atlantic horseshoe crab</name>
    <dbReference type="NCBI Taxonomy" id="6850"/>
    <lineage>
        <taxon>Eukaryota</taxon>
        <taxon>Metazoa</taxon>
        <taxon>Ecdysozoa</taxon>
        <taxon>Arthropoda</taxon>
        <taxon>Chelicerata</taxon>
        <taxon>Merostomata</taxon>
        <taxon>Xiphosura</taxon>
        <taxon>Limulidae</taxon>
        <taxon>Limulus</taxon>
    </lineage>
</organism>
<dbReference type="Pfam" id="PF13927">
    <property type="entry name" value="Ig_3"/>
    <property type="match status" value="2"/>
</dbReference>
<evidence type="ECO:0000256" key="1">
    <source>
        <dbReference type="ARBA" id="ARBA00022729"/>
    </source>
</evidence>
<dbReference type="Gene3D" id="2.60.40.10">
    <property type="entry name" value="Immunoglobulins"/>
    <property type="match status" value="3"/>
</dbReference>
<reference evidence="8" key="1">
    <citation type="submission" date="2025-08" db="UniProtKB">
        <authorList>
            <consortium name="RefSeq"/>
        </authorList>
    </citation>
    <scope>IDENTIFICATION</scope>
    <source>
        <tissue evidence="8">Muscle</tissue>
    </source>
</reference>
<dbReference type="SMART" id="SM00408">
    <property type="entry name" value="IGc2"/>
    <property type="match status" value="3"/>
</dbReference>
<gene>
    <name evidence="8" type="primary">LOC106477146</name>
</gene>
<feature type="signal peptide" evidence="5">
    <location>
        <begin position="1"/>
        <end position="23"/>
    </location>
</feature>
<evidence type="ECO:0000256" key="2">
    <source>
        <dbReference type="ARBA" id="ARBA00022737"/>
    </source>
</evidence>
<protein>
    <submittedName>
        <fullName evidence="8">Lachesin-like</fullName>
    </submittedName>
</protein>
<dbReference type="SMART" id="SM00409">
    <property type="entry name" value="IG"/>
    <property type="match status" value="3"/>
</dbReference>
<dbReference type="PROSITE" id="PS50835">
    <property type="entry name" value="IG_LIKE"/>
    <property type="match status" value="3"/>
</dbReference>
<evidence type="ECO:0000259" key="6">
    <source>
        <dbReference type="PROSITE" id="PS50835"/>
    </source>
</evidence>
<dbReference type="Pfam" id="PF07686">
    <property type="entry name" value="V-set"/>
    <property type="match status" value="1"/>
</dbReference>
<evidence type="ECO:0000256" key="4">
    <source>
        <dbReference type="ARBA" id="ARBA00023319"/>
    </source>
</evidence>
<feature type="chain" id="PRO_5047237072" evidence="5">
    <location>
        <begin position="24"/>
        <end position="326"/>
    </location>
</feature>
<dbReference type="GeneID" id="106477146"/>
<name>A0ABM1S0I3_LIMPO</name>
<evidence type="ECO:0000313" key="7">
    <source>
        <dbReference type="Proteomes" id="UP000694941"/>
    </source>
</evidence>